<dbReference type="AlphaFoldDB" id="A0A4Y9YLE0"/>
<accession>A0A4Y9YLE0</accession>
<evidence type="ECO:0008006" key="3">
    <source>
        <dbReference type="Google" id="ProtNLM"/>
    </source>
</evidence>
<dbReference type="InterPro" id="IPR014752">
    <property type="entry name" value="Arrestin-like_C"/>
</dbReference>
<reference evidence="1 2" key="1">
    <citation type="submission" date="2019-02" db="EMBL/GenBank/DDBJ databases">
        <title>Genome sequencing of the rare red list fungi Dentipellis fragilis.</title>
        <authorList>
            <person name="Buettner E."/>
            <person name="Kellner H."/>
        </authorList>
    </citation>
    <scope>NUCLEOTIDE SEQUENCE [LARGE SCALE GENOMIC DNA]</scope>
    <source>
        <strain evidence="1 2">DSM 105465</strain>
    </source>
</reference>
<dbReference type="EMBL" id="SEOQ01000419">
    <property type="protein sequence ID" value="TFY63376.1"/>
    <property type="molecule type" value="Genomic_DNA"/>
</dbReference>
<gene>
    <name evidence="1" type="ORF">EVG20_g6343</name>
</gene>
<evidence type="ECO:0000313" key="1">
    <source>
        <dbReference type="EMBL" id="TFY63376.1"/>
    </source>
</evidence>
<dbReference type="Gene3D" id="2.60.40.640">
    <property type="match status" value="1"/>
</dbReference>
<comment type="caution">
    <text evidence="1">The sequence shown here is derived from an EMBL/GenBank/DDBJ whole genome shotgun (WGS) entry which is preliminary data.</text>
</comment>
<dbReference type="OrthoDB" id="3252135at2759"/>
<organism evidence="1 2">
    <name type="scientific">Dentipellis fragilis</name>
    <dbReference type="NCBI Taxonomy" id="205917"/>
    <lineage>
        <taxon>Eukaryota</taxon>
        <taxon>Fungi</taxon>
        <taxon>Dikarya</taxon>
        <taxon>Basidiomycota</taxon>
        <taxon>Agaricomycotina</taxon>
        <taxon>Agaricomycetes</taxon>
        <taxon>Russulales</taxon>
        <taxon>Hericiaceae</taxon>
        <taxon>Dentipellis</taxon>
    </lineage>
</organism>
<dbReference type="Proteomes" id="UP000298327">
    <property type="component" value="Unassembled WGS sequence"/>
</dbReference>
<sequence length="494" mass="54546">MPATLASGLTMHGFIEYENKEATGNKGTRRDMASEHQRAFYVLTCETRSKLSDGYIDSRTRDRDDPCSAPPCYTPSVEAPCYSLEPGPTEQRLALAAFRHGRRSTPTGVFTRKNSAISLALRDQEEGIPYPTYGRGALVCGDIALKNPQNVLSVTVKLEGRLSITLTEGITNVRVFLSTTSTVWKADEGSSSPCPSMFPFEVMLPVGCQDVDRVRPLPPTFNSAYPSVPDIFINCNYTLTVRVVKARNLKLWKPQKTLHVQILYRPRTRPHQPILGSPFPFYSSIKSLPEEWHQVVSAMPARPESGIAPLECHLFIPAVQIYALTDTIPFYLQLHAPPPSLQAFLYTAPPPSPKLSRSKSRTEPPAQATVRVYISRQITAFVNGQRVTRSCPIGEGTLRSLPPDAATSSSVLRAPEGGCGSLEWEGEVKCRADVNVGSFNVGKLVVRDFIALQLIPPLPASSPLLEHKHQHCIRLVTDSFLDNPEPTQEEPLFL</sequence>
<keyword evidence="2" id="KW-1185">Reference proteome</keyword>
<name>A0A4Y9YLE0_9AGAM</name>
<proteinExistence type="predicted"/>
<protein>
    <recommendedName>
        <fullName evidence="3">Arrestin-like N-terminal domain-containing protein</fullName>
    </recommendedName>
</protein>
<evidence type="ECO:0000313" key="2">
    <source>
        <dbReference type="Proteomes" id="UP000298327"/>
    </source>
</evidence>